<evidence type="ECO:0000313" key="2">
    <source>
        <dbReference type="Proteomes" id="UP000287527"/>
    </source>
</evidence>
<dbReference type="RefSeq" id="WP_128388804.1">
    <property type="nucleotide sequence ID" value="NZ_SBII01000002.1"/>
</dbReference>
<comment type="caution">
    <text evidence="1">The sequence shown here is derived from an EMBL/GenBank/DDBJ whole genome shotgun (WGS) entry which is preliminary data.</text>
</comment>
<accession>A0A3S3U2B4</accession>
<protein>
    <recommendedName>
        <fullName evidence="3">Esterase-like activity of phytase family protein</fullName>
    </recommendedName>
</protein>
<name>A0A3S3U2B4_9FLAO</name>
<dbReference type="OrthoDB" id="6710009at2"/>
<dbReference type="Pfam" id="PF22000">
    <property type="entry name" value="DUF6929"/>
    <property type="match status" value="1"/>
</dbReference>
<dbReference type="Proteomes" id="UP000287527">
    <property type="component" value="Unassembled WGS sequence"/>
</dbReference>
<sequence length="282" mass="31288">MQKFQLELLFHIIGIGSASGLLLDGTSLFLVSDNSYMLYEYNLANKQLEKTPIAPHGYNGPLENVPKKEKADYESITAMGDELYLFGSGSTNKRNTIQYIDSQSKKVFPAIDATDLYMAMQDFSEIKPDNFNIEAAVNAGNTWYLFNRGNGPKGQNGIFTLDGDIKEAAFQFIYNEIALPKINGAPASFTDAVLVDDKLYFLAAAEKSNSTYLDGEVAGTLIGRIDTETMEVEFTEIISLKNKFEGITLYKTKDKSLEFLLCEDTDSDAAASDIFKLTLEKQ</sequence>
<reference evidence="1 2" key="1">
    <citation type="submission" date="2019-01" db="EMBL/GenBank/DDBJ databases">
        <title>Flavobacterium sp. nov.,isolated from freshwater.</title>
        <authorList>
            <person name="Zhang R."/>
            <person name="Du Z.-J."/>
        </authorList>
    </citation>
    <scope>NUCLEOTIDE SEQUENCE [LARGE SCALE GENOMIC DNA]</scope>
    <source>
        <strain evidence="1 2">1E403</strain>
    </source>
</reference>
<gene>
    <name evidence="1" type="ORF">EPI11_04765</name>
</gene>
<evidence type="ECO:0008006" key="3">
    <source>
        <dbReference type="Google" id="ProtNLM"/>
    </source>
</evidence>
<dbReference type="InterPro" id="IPR053851">
    <property type="entry name" value="DUF6929"/>
</dbReference>
<dbReference type="EMBL" id="SBII01000002">
    <property type="protein sequence ID" value="RWX02532.1"/>
    <property type="molecule type" value="Genomic_DNA"/>
</dbReference>
<organism evidence="1 2">
    <name type="scientific">Flavobacterium cerinum</name>
    <dbReference type="NCBI Taxonomy" id="2502784"/>
    <lineage>
        <taxon>Bacteria</taxon>
        <taxon>Pseudomonadati</taxon>
        <taxon>Bacteroidota</taxon>
        <taxon>Flavobacteriia</taxon>
        <taxon>Flavobacteriales</taxon>
        <taxon>Flavobacteriaceae</taxon>
        <taxon>Flavobacterium</taxon>
    </lineage>
</organism>
<proteinExistence type="predicted"/>
<keyword evidence="2" id="KW-1185">Reference proteome</keyword>
<evidence type="ECO:0000313" key="1">
    <source>
        <dbReference type="EMBL" id="RWX02532.1"/>
    </source>
</evidence>
<dbReference type="AlphaFoldDB" id="A0A3S3U2B4"/>